<evidence type="ECO:0000256" key="3">
    <source>
        <dbReference type="ARBA" id="ARBA00023157"/>
    </source>
</evidence>
<reference evidence="8" key="1">
    <citation type="journal article" date="2006" name="PLoS Biol.">
        <title>Macronuclear genome sequence of the ciliate Tetrahymena thermophila, a model eukaryote.</title>
        <authorList>
            <person name="Eisen J.A."/>
            <person name="Coyne R.S."/>
            <person name="Wu M."/>
            <person name="Wu D."/>
            <person name="Thiagarajan M."/>
            <person name="Wortman J.R."/>
            <person name="Badger J.H."/>
            <person name="Ren Q."/>
            <person name="Amedeo P."/>
            <person name="Jones K.M."/>
            <person name="Tallon L.J."/>
            <person name="Delcher A.L."/>
            <person name="Salzberg S.L."/>
            <person name="Silva J.C."/>
            <person name="Haas B.J."/>
            <person name="Majoros W.H."/>
            <person name="Farzad M."/>
            <person name="Carlton J.M."/>
            <person name="Smith R.K. Jr."/>
            <person name="Garg J."/>
            <person name="Pearlman R.E."/>
            <person name="Karrer K.M."/>
            <person name="Sun L."/>
            <person name="Manning G."/>
            <person name="Elde N.C."/>
            <person name="Turkewitz A.P."/>
            <person name="Asai D.J."/>
            <person name="Wilkes D.E."/>
            <person name="Wang Y."/>
            <person name="Cai H."/>
            <person name="Collins K."/>
            <person name="Stewart B.A."/>
            <person name="Lee S.R."/>
            <person name="Wilamowska K."/>
            <person name="Weinberg Z."/>
            <person name="Ruzzo W.L."/>
            <person name="Wloga D."/>
            <person name="Gaertig J."/>
            <person name="Frankel J."/>
            <person name="Tsao C.-C."/>
            <person name="Gorovsky M.A."/>
            <person name="Keeling P.J."/>
            <person name="Waller R.F."/>
            <person name="Patron N.J."/>
            <person name="Cherry J.M."/>
            <person name="Stover N.A."/>
            <person name="Krieger C.J."/>
            <person name="del Toro C."/>
            <person name="Ryder H.F."/>
            <person name="Williamson S.C."/>
            <person name="Barbeau R.A."/>
            <person name="Hamilton E.P."/>
            <person name="Orias E."/>
        </authorList>
    </citation>
    <scope>NUCLEOTIDE SEQUENCE [LARGE SCALE GENOMIC DNA]</scope>
    <source>
        <strain evidence="8">SB210</strain>
    </source>
</reference>
<feature type="signal peptide" evidence="4">
    <location>
        <begin position="1"/>
        <end position="23"/>
    </location>
</feature>
<dbReference type="AlphaFoldDB" id="I7MN25"/>
<dbReference type="PROSITE" id="PS00639">
    <property type="entry name" value="THIOL_PROTEASE_HIS"/>
    <property type="match status" value="1"/>
</dbReference>
<dbReference type="PRINTS" id="PR00705">
    <property type="entry name" value="PAPAIN"/>
</dbReference>
<dbReference type="KEGG" id="tet:TTHERM_00525070"/>
<accession>I7MN25</accession>
<feature type="chain" id="PRO_5018522500" evidence="4">
    <location>
        <begin position="24"/>
        <end position="333"/>
    </location>
</feature>
<keyword evidence="7" id="KW-0378">Hydrolase</keyword>
<dbReference type="eggNOG" id="KOG1543">
    <property type="taxonomic scope" value="Eukaryota"/>
</dbReference>
<dbReference type="MEROPS" id="C01.A54"/>
<feature type="domain" description="Cathepsin propeptide inhibitor" evidence="6">
    <location>
        <begin position="35"/>
        <end position="92"/>
    </location>
</feature>
<evidence type="ECO:0000256" key="4">
    <source>
        <dbReference type="SAM" id="SignalP"/>
    </source>
</evidence>
<keyword evidence="3" id="KW-1015">Disulfide bond</keyword>
<dbReference type="OMA" id="GKCDASK"/>
<evidence type="ECO:0000259" key="6">
    <source>
        <dbReference type="SMART" id="SM00848"/>
    </source>
</evidence>
<organism evidence="7 8">
    <name type="scientific">Tetrahymena thermophila (strain SB210)</name>
    <dbReference type="NCBI Taxonomy" id="312017"/>
    <lineage>
        <taxon>Eukaryota</taxon>
        <taxon>Sar</taxon>
        <taxon>Alveolata</taxon>
        <taxon>Ciliophora</taxon>
        <taxon>Intramacronucleata</taxon>
        <taxon>Oligohymenophorea</taxon>
        <taxon>Hymenostomatida</taxon>
        <taxon>Tetrahymenina</taxon>
        <taxon>Tetrahymenidae</taxon>
        <taxon>Tetrahymena</taxon>
    </lineage>
</organism>
<keyword evidence="8" id="KW-1185">Reference proteome</keyword>
<name>I7MN25_TETTS</name>
<keyword evidence="2" id="KW-0865">Zymogen</keyword>
<keyword evidence="4" id="KW-0732">Signal</keyword>
<keyword evidence="7" id="KW-0645">Protease</keyword>
<dbReference type="InterPro" id="IPR039417">
    <property type="entry name" value="Peptidase_C1A_papain-like"/>
</dbReference>
<protein>
    <submittedName>
        <fullName evidence="7">Papain family cysteine protease</fullName>
    </submittedName>
</protein>
<dbReference type="CDD" id="cd02248">
    <property type="entry name" value="Peptidase_C1A"/>
    <property type="match status" value="1"/>
</dbReference>
<dbReference type="SMART" id="SM00645">
    <property type="entry name" value="Pept_C1"/>
    <property type="match status" value="1"/>
</dbReference>
<dbReference type="Gene3D" id="3.90.70.10">
    <property type="entry name" value="Cysteine proteinases"/>
    <property type="match status" value="1"/>
</dbReference>
<dbReference type="InterPro" id="IPR000668">
    <property type="entry name" value="Peptidase_C1A_C"/>
</dbReference>
<dbReference type="PANTHER" id="PTHR12411">
    <property type="entry name" value="CYSTEINE PROTEASE FAMILY C1-RELATED"/>
    <property type="match status" value="1"/>
</dbReference>
<evidence type="ECO:0000259" key="5">
    <source>
        <dbReference type="SMART" id="SM00645"/>
    </source>
</evidence>
<proteinExistence type="inferred from homology"/>
<dbReference type="EMBL" id="GG662209">
    <property type="protein sequence ID" value="EAS07775.1"/>
    <property type="molecule type" value="Genomic_DNA"/>
</dbReference>
<dbReference type="InterPro" id="IPR000169">
    <property type="entry name" value="Pept_cys_AS"/>
</dbReference>
<dbReference type="PROSITE" id="PS00139">
    <property type="entry name" value="THIOL_PROTEASE_CYS"/>
    <property type="match status" value="1"/>
</dbReference>
<dbReference type="SUPFAM" id="SSF54001">
    <property type="entry name" value="Cysteine proteinases"/>
    <property type="match status" value="1"/>
</dbReference>
<dbReference type="SMART" id="SM00848">
    <property type="entry name" value="Inhibitor_I29"/>
    <property type="match status" value="1"/>
</dbReference>
<evidence type="ECO:0000256" key="2">
    <source>
        <dbReference type="ARBA" id="ARBA00023145"/>
    </source>
</evidence>
<sequence length="333" mass="37825">MNKKIWCVTLILLFLAKFNCQDAKNTVSVQSLTAYNKWRFSNQRLYLNEEEEIFRQAIFLENFAKIQEFNQDGNKTYEQTLNQFSDMTQDEFAQKILNPVLSAPKNTPTAYSATLYEAPQNFQIPDSFDWRAYGAVTSVKNQGQCGSCWAFAATGVMESFNYIQNRQLKSFSEQQLVDCVTTSRGYNSYGCQGGYPEEALSYSKNYGVLQSHEYPYVGFQGNCRVQQPTSGYYPKEFGQLTNTVDNLKWGISFSPVSVLVDATNWGSYGSGVFNNCDSYVRINHAVLAVGYDKQGNWIIKNSWGTYWGQQGYMTLAAGNNCGILTSNWFVYRA</sequence>
<dbReference type="InterPro" id="IPR013128">
    <property type="entry name" value="Peptidase_C1A"/>
</dbReference>
<dbReference type="GO" id="GO:0008234">
    <property type="term" value="F:cysteine-type peptidase activity"/>
    <property type="evidence" value="ECO:0007669"/>
    <property type="project" value="InterPro"/>
</dbReference>
<dbReference type="RefSeq" id="XP_001028017.1">
    <property type="nucleotide sequence ID" value="XM_001028017.2"/>
</dbReference>
<evidence type="ECO:0000256" key="1">
    <source>
        <dbReference type="ARBA" id="ARBA00008455"/>
    </source>
</evidence>
<evidence type="ECO:0000313" key="7">
    <source>
        <dbReference type="EMBL" id="EAS07775.1"/>
    </source>
</evidence>
<dbReference type="Proteomes" id="UP000009168">
    <property type="component" value="Unassembled WGS sequence"/>
</dbReference>
<dbReference type="HOGENOM" id="CLU_012184_1_3_1"/>
<feature type="domain" description="Peptidase C1A papain C-terminal" evidence="5">
    <location>
        <begin position="124"/>
        <end position="331"/>
    </location>
</feature>
<comment type="similarity">
    <text evidence="1">Belongs to the peptidase C1 family.</text>
</comment>
<evidence type="ECO:0000313" key="8">
    <source>
        <dbReference type="Proteomes" id="UP000009168"/>
    </source>
</evidence>
<dbReference type="Pfam" id="PF00112">
    <property type="entry name" value="Peptidase_C1"/>
    <property type="match status" value="1"/>
</dbReference>
<dbReference type="InParanoid" id="I7MN25"/>
<dbReference type="GeneID" id="7839283"/>
<dbReference type="InterPro" id="IPR038765">
    <property type="entry name" value="Papain-like_cys_pep_sf"/>
</dbReference>
<dbReference type="InterPro" id="IPR025660">
    <property type="entry name" value="Pept_his_AS"/>
</dbReference>
<dbReference type="GO" id="GO:0006508">
    <property type="term" value="P:proteolysis"/>
    <property type="evidence" value="ECO:0007669"/>
    <property type="project" value="UniProtKB-KW"/>
</dbReference>
<dbReference type="InterPro" id="IPR013201">
    <property type="entry name" value="Prot_inhib_I29"/>
</dbReference>
<dbReference type="STRING" id="312017.I7MN25"/>
<dbReference type="Pfam" id="PF08246">
    <property type="entry name" value="Inhibitor_I29"/>
    <property type="match status" value="1"/>
</dbReference>
<gene>
    <name evidence="7" type="ORF">TTHERM_00525070</name>
</gene>
<dbReference type="OrthoDB" id="190265at2759"/>